<evidence type="ECO:0000313" key="10">
    <source>
        <dbReference type="EMBL" id="EKV29554.1"/>
    </source>
</evidence>
<gene>
    <name evidence="10" type="ORF">C882_0376</name>
</gene>
<dbReference type="AlphaFoldDB" id="K9GXQ3"/>
<dbReference type="GO" id="GO:0000271">
    <property type="term" value="P:polysaccharide biosynthetic process"/>
    <property type="evidence" value="ECO:0007669"/>
    <property type="project" value="UniProtKB-KW"/>
</dbReference>
<evidence type="ECO:0000256" key="6">
    <source>
        <dbReference type="ARBA" id="ARBA00022989"/>
    </source>
</evidence>
<sequence>MPAAAVIDAAPPLVRRAPAALKRTMDVALAVPLLALALPVIALAAVAIRLADCGPAFYSQVRLGRDGRPFRLWKLRTMVPNAERVLARRLTADDAVKAEWAATCKLADDPRILPGIGHMLRRYAIDEVPQLWNVLRGDLSLVGPRPLPPYHLNALDAGTRTLRRGVRPGLTGLWQVARRDRSLGEMARLDAAYVRSWTPLLDVWLLLRTIVVLSGGRHCL</sequence>
<dbReference type="Pfam" id="PF02397">
    <property type="entry name" value="Bac_transf"/>
    <property type="match status" value="1"/>
</dbReference>
<evidence type="ECO:0000256" key="7">
    <source>
        <dbReference type="ARBA" id="ARBA00023136"/>
    </source>
</evidence>
<dbReference type="PANTHER" id="PTHR30576">
    <property type="entry name" value="COLANIC BIOSYNTHESIS UDP-GLUCOSE LIPID CARRIER TRANSFERASE"/>
    <property type="match status" value="1"/>
</dbReference>
<keyword evidence="8" id="KW-0270">Exopolysaccharide synthesis</keyword>
<dbReference type="InterPro" id="IPR003362">
    <property type="entry name" value="Bact_transf"/>
</dbReference>
<evidence type="ECO:0000256" key="5">
    <source>
        <dbReference type="ARBA" id="ARBA00022692"/>
    </source>
</evidence>
<protein>
    <submittedName>
        <fullName evidence="10">Undecaprenyl-phosphate galactose phosphotransferase</fullName>
    </submittedName>
</protein>
<comment type="similarity">
    <text evidence="2">Belongs to the bacterial sugar transferase family.</text>
</comment>
<keyword evidence="3" id="KW-1003">Cell membrane</keyword>
<evidence type="ECO:0000256" key="3">
    <source>
        <dbReference type="ARBA" id="ARBA00022475"/>
    </source>
</evidence>
<evidence type="ECO:0000259" key="9">
    <source>
        <dbReference type="Pfam" id="PF02397"/>
    </source>
</evidence>
<name>K9GXQ3_9PROT</name>
<evidence type="ECO:0000256" key="1">
    <source>
        <dbReference type="ARBA" id="ARBA00004236"/>
    </source>
</evidence>
<dbReference type="PANTHER" id="PTHR30576:SF4">
    <property type="entry name" value="UNDECAPRENYL-PHOSPHATE GALACTOSE PHOSPHOTRANSFERASE"/>
    <property type="match status" value="1"/>
</dbReference>
<comment type="caution">
    <text evidence="10">The sequence shown here is derived from an EMBL/GenBank/DDBJ whole genome shotgun (WGS) entry which is preliminary data.</text>
</comment>
<dbReference type="GO" id="GO:0005886">
    <property type="term" value="C:plasma membrane"/>
    <property type="evidence" value="ECO:0007669"/>
    <property type="project" value="UniProtKB-SubCell"/>
</dbReference>
<dbReference type="eggNOG" id="COG2148">
    <property type="taxonomic scope" value="Bacteria"/>
</dbReference>
<evidence type="ECO:0000256" key="2">
    <source>
        <dbReference type="ARBA" id="ARBA00006464"/>
    </source>
</evidence>
<feature type="domain" description="Bacterial sugar transferase" evidence="9">
    <location>
        <begin position="22"/>
        <end position="212"/>
    </location>
</feature>
<keyword evidence="6" id="KW-1133">Transmembrane helix</keyword>
<evidence type="ECO:0000256" key="8">
    <source>
        <dbReference type="ARBA" id="ARBA00023169"/>
    </source>
</evidence>
<dbReference type="EMBL" id="ANHY01000012">
    <property type="protein sequence ID" value="EKV29554.1"/>
    <property type="molecule type" value="Genomic_DNA"/>
</dbReference>
<keyword evidence="5" id="KW-0812">Transmembrane</keyword>
<evidence type="ECO:0000313" key="11">
    <source>
        <dbReference type="Proteomes" id="UP000009881"/>
    </source>
</evidence>
<keyword evidence="4 10" id="KW-0808">Transferase</keyword>
<organism evidence="10 11">
    <name type="scientific">Caenispirillum salinarum AK4</name>
    <dbReference type="NCBI Taxonomy" id="1238182"/>
    <lineage>
        <taxon>Bacteria</taxon>
        <taxon>Pseudomonadati</taxon>
        <taxon>Pseudomonadota</taxon>
        <taxon>Alphaproteobacteria</taxon>
        <taxon>Rhodospirillales</taxon>
        <taxon>Novispirillaceae</taxon>
        <taxon>Caenispirillum</taxon>
    </lineage>
</organism>
<dbReference type="GO" id="GO:0016780">
    <property type="term" value="F:phosphotransferase activity, for other substituted phosphate groups"/>
    <property type="evidence" value="ECO:0007669"/>
    <property type="project" value="TreeGrafter"/>
</dbReference>
<reference evidence="10 11" key="1">
    <citation type="journal article" date="2013" name="Genome Announc.">
        <title>Draft Genome Sequence of an Alphaproteobacterium, Caenispirillum salinarum AK4(T), Isolated from a Solar Saltern.</title>
        <authorList>
            <person name="Khatri I."/>
            <person name="Singh A."/>
            <person name="Korpole S."/>
            <person name="Pinnaka A.K."/>
            <person name="Subramanian S."/>
        </authorList>
    </citation>
    <scope>NUCLEOTIDE SEQUENCE [LARGE SCALE GENOMIC DNA]</scope>
    <source>
        <strain evidence="10 11">AK4</strain>
    </source>
</reference>
<comment type="subcellular location">
    <subcellularLocation>
        <location evidence="1">Cell membrane</location>
    </subcellularLocation>
</comment>
<dbReference type="Proteomes" id="UP000009881">
    <property type="component" value="Unassembled WGS sequence"/>
</dbReference>
<keyword evidence="7" id="KW-0472">Membrane</keyword>
<proteinExistence type="inferred from homology"/>
<dbReference type="PATRIC" id="fig|1238182.3.peg.2591"/>
<keyword evidence="11" id="KW-1185">Reference proteome</keyword>
<accession>K9GXQ3</accession>
<evidence type="ECO:0000256" key="4">
    <source>
        <dbReference type="ARBA" id="ARBA00022679"/>
    </source>
</evidence>
<dbReference type="STRING" id="1238182.C882_0376"/>